<evidence type="ECO:0008006" key="4">
    <source>
        <dbReference type="Google" id="ProtNLM"/>
    </source>
</evidence>
<feature type="region of interest" description="Disordered" evidence="1">
    <location>
        <begin position="1"/>
        <end position="66"/>
    </location>
</feature>
<keyword evidence="3" id="KW-1185">Reference proteome</keyword>
<evidence type="ECO:0000256" key="1">
    <source>
        <dbReference type="SAM" id="MobiDB-lite"/>
    </source>
</evidence>
<gene>
    <name evidence="2" type="ORF">Q5H92_14710</name>
</gene>
<dbReference type="Gene3D" id="1.10.101.10">
    <property type="entry name" value="PGBD-like superfamily/PGBD"/>
    <property type="match status" value="1"/>
</dbReference>
<evidence type="ECO:0000313" key="2">
    <source>
        <dbReference type="EMBL" id="MDO7847617.1"/>
    </source>
</evidence>
<proteinExistence type="predicted"/>
<dbReference type="InterPro" id="IPR036366">
    <property type="entry name" value="PGBDSf"/>
</dbReference>
<protein>
    <recommendedName>
        <fullName evidence="4">Peptidoglycan binding-like domain-containing protein</fullName>
    </recommendedName>
</protein>
<dbReference type="Proteomes" id="UP001167796">
    <property type="component" value="Unassembled WGS sequence"/>
</dbReference>
<dbReference type="EMBL" id="JAUQSX010000007">
    <property type="protein sequence ID" value="MDO7847617.1"/>
    <property type="molecule type" value="Genomic_DNA"/>
</dbReference>
<evidence type="ECO:0000313" key="3">
    <source>
        <dbReference type="Proteomes" id="UP001167796"/>
    </source>
</evidence>
<name>A0ABT9ACN6_9BACT</name>
<accession>A0ABT9ACN6</accession>
<feature type="compositionally biased region" description="Polar residues" evidence="1">
    <location>
        <begin position="134"/>
        <end position="149"/>
    </location>
</feature>
<feature type="region of interest" description="Disordered" evidence="1">
    <location>
        <begin position="191"/>
        <end position="241"/>
    </location>
</feature>
<dbReference type="RefSeq" id="WP_305012294.1">
    <property type="nucleotide sequence ID" value="NZ_JAUQSX010000007.1"/>
</dbReference>
<sequence>MPNPNPPTKRKLKTSTSAYQGETPEPTVKPTPIPSDGEMDQVLAENPSPSYKMPSLSPTSSGGELVKGGTEAVAAYQRKLNSMGANLKVDGAWGSETQKAFNQFQGKSTPKAIVRKVSKEVVNGLPGGDIAKTRQGSSPASSPTKSTIPVTKKYTQSVDLTDALDKAYGYDTTDEVYEDGLGDYPEFTTRSGIKGRKLPDGRNIYPNGRISTPNGKGMMYSSKLPRRKLTPVPTGPRLTAL</sequence>
<organism evidence="2 3">
    <name type="scientific">Hymenobacter mellowenesis</name>
    <dbReference type="NCBI Taxonomy" id="3063995"/>
    <lineage>
        <taxon>Bacteria</taxon>
        <taxon>Pseudomonadati</taxon>
        <taxon>Bacteroidota</taxon>
        <taxon>Cytophagia</taxon>
        <taxon>Cytophagales</taxon>
        <taxon>Hymenobacteraceae</taxon>
        <taxon>Hymenobacter</taxon>
    </lineage>
</organism>
<reference evidence="2" key="1">
    <citation type="submission" date="2023-07" db="EMBL/GenBank/DDBJ databases">
        <authorList>
            <person name="Kim M.K."/>
        </authorList>
    </citation>
    <scope>NUCLEOTIDE SEQUENCE</scope>
    <source>
        <strain evidence="2">M29</strain>
    </source>
</reference>
<feature type="region of interest" description="Disordered" evidence="1">
    <location>
        <begin position="123"/>
        <end position="149"/>
    </location>
</feature>
<comment type="caution">
    <text evidence="2">The sequence shown here is derived from an EMBL/GenBank/DDBJ whole genome shotgun (WGS) entry which is preliminary data.</text>
</comment>